<evidence type="ECO:0000256" key="6">
    <source>
        <dbReference type="ARBA" id="ARBA00023002"/>
    </source>
</evidence>
<keyword evidence="11" id="KW-0812">Transmembrane</keyword>
<keyword evidence="4 9" id="KW-0349">Heme</keyword>
<sequence>MHDVTWTLLGSRIRLRDEGKSHALSSATPVHERHGPVLASVLSLYHTFLSKKPTRLPSHTLLVSESALWAWHILYMAEQSRPPLSSFLPSARGYLECSSVELRRHERPRDITACPSFGPMYPSRTPIRGSLFRALDSIGLFINSIYFVSAVFLSALLYWLRSSPRSKLPLPPGPRKLPLIGNLLDFPVDLQWLTFMKWGQDYESDVIHVEAAGLSLVILNSHEAMTDLLEKRSAMYSSRSLPRSVAELIGWNWLMVAMPYGDGWKEKRRLFAKYFHPSETSLHRARETQQLHILLNRLMNEPEGFLKHIRYTVGSMAITMAYGIKIQETHDPNVERAENTIVNLSKCFIPGTFLVDTFRWLRYFPEGFPGTGWKGKIRDLQREMYDFMDLPFKAALDAIAKGTSTDSFVSRFQQDINEGRLSPEEQRLVKDMAAQIFIAGAETIVSTISTFFLAIVLFPDVLKKAQAEVDRVLKGRLSEDDDIMFMPYLNALLKEVMRWQPVLPMGMFHSVICDDEYKGYRIPLGSLVVPNVWSIFYNPEIFPEPEQLRPERFLEDGKLHVSGPDPTEINFGFGRRACPGRHIGESMTFHVAASVLSMFDITRTQDANGNLIIPPADYSNGIARWPGNPFRSNVPSSPDHKTPPT</sequence>
<dbReference type="PANTHER" id="PTHR46300">
    <property type="entry name" value="P450, PUTATIVE (EUROFUNG)-RELATED-RELATED"/>
    <property type="match status" value="1"/>
</dbReference>
<accession>A0AAD5VKA7</accession>
<evidence type="ECO:0000256" key="8">
    <source>
        <dbReference type="ARBA" id="ARBA00023033"/>
    </source>
</evidence>
<evidence type="ECO:0000256" key="3">
    <source>
        <dbReference type="ARBA" id="ARBA00010617"/>
    </source>
</evidence>
<keyword evidence="11" id="KW-0472">Membrane</keyword>
<evidence type="ECO:0000313" key="12">
    <source>
        <dbReference type="EMBL" id="KAJ3561941.1"/>
    </source>
</evidence>
<evidence type="ECO:0008006" key="14">
    <source>
        <dbReference type="Google" id="ProtNLM"/>
    </source>
</evidence>
<proteinExistence type="inferred from homology"/>
<evidence type="ECO:0000256" key="11">
    <source>
        <dbReference type="SAM" id="Phobius"/>
    </source>
</evidence>
<dbReference type="GO" id="GO:0005506">
    <property type="term" value="F:iron ion binding"/>
    <property type="evidence" value="ECO:0007669"/>
    <property type="project" value="InterPro"/>
</dbReference>
<dbReference type="GO" id="GO:0016705">
    <property type="term" value="F:oxidoreductase activity, acting on paired donors, with incorporation or reduction of molecular oxygen"/>
    <property type="evidence" value="ECO:0007669"/>
    <property type="project" value="InterPro"/>
</dbReference>
<feature type="binding site" description="axial binding residue" evidence="9">
    <location>
        <position position="578"/>
    </location>
    <ligand>
        <name>heme</name>
        <dbReference type="ChEBI" id="CHEBI:30413"/>
    </ligand>
    <ligandPart>
        <name>Fe</name>
        <dbReference type="ChEBI" id="CHEBI:18248"/>
    </ligandPart>
</feature>
<keyword evidence="11" id="KW-1133">Transmembrane helix</keyword>
<comment type="similarity">
    <text evidence="3 10">Belongs to the cytochrome P450 family.</text>
</comment>
<dbReference type="Pfam" id="PF00067">
    <property type="entry name" value="p450"/>
    <property type="match status" value="1"/>
</dbReference>
<evidence type="ECO:0000256" key="5">
    <source>
        <dbReference type="ARBA" id="ARBA00022723"/>
    </source>
</evidence>
<keyword evidence="8 10" id="KW-0503">Monooxygenase</keyword>
<comment type="cofactor">
    <cofactor evidence="1 9">
        <name>heme</name>
        <dbReference type="ChEBI" id="CHEBI:30413"/>
    </cofactor>
</comment>
<evidence type="ECO:0000256" key="7">
    <source>
        <dbReference type="ARBA" id="ARBA00023004"/>
    </source>
</evidence>
<keyword evidence="6 10" id="KW-0560">Oxidoreductase</keyword>
<keyword evidence="5 9" id="KW-0479">Metal-binding</keyword>
<dbReference type="InterPro" id="IPR036396">
    <property type="entry name" value="Cyt_P450_sf"/>
</dbReference>
<dbReference type="GO" id="GO:0004497">
    <property type="term" value="F:monooxygenase activity"/>
    <property type="evidence" value="ECO:0007669"/>
    <property type="project" value="UniProtKB-KW"/>
</dbReference>
<comment type="caution">
    <text evidence="12">The sequence shown here is derived from an EMBL/GenBank/DDBJ whole genome shotgun (WGS) entry which is preliminary data.</text>
</comment>
<dbReference type="InterPro" id="IPR017972">
    <property type="entry name" value="Cyt_P450_CS"/>
</dbReference>
<reference evidence="12" key="1">
    <citation type="submission" date="2022-07" db="EMBL/GenBank/DDBJ databases">
        <title>Genome Sequence of Leucocoprinus birnbaumii.</title>
        <authorList>
            <person name="Buettner E."/>
        </authorList>
    </citation>
    <scope>NUCLEOTIDE SEQUENCE</scope>
    <source>
        <strain evidence="12">VT141</strain>
    </source>
</reference>
<feature type="transmembrane region" description="Helical" evidence="11">
    <location>
        <begin position="436"/>
        <end position="458"/>
    </location>
</feature>
<dbReference type="CDD" id="cd11065">
    <property type="entry name" value="CYP64-like"/>
    <property type="match status" value="1"/>
</dbReference>
<evidence type="ECO:0000256" key="2">
    <source>
        <dbReference type="ARBA" id="ARBA00005179"/>
    </source>
</evidence>
<evidence type="ECO:0000256" key="4">
    <source>
        <dbReference type="ARBA" id="ARBA00022617"/>
    </source>
</evidence>
<dbReference type="Proteomes" id="UP001213000">
    <property type="component" value="Unassembled WGS sequence"/>
</dbReference>
<dbReference type="PRINTS" id="PR00385">
    <property type="entry name" value="P450"/>
</dbReference>
<evidence type="ECO:0000313" key="13">
    <source>
        <dbReference type="Proteomes" id="UP001213000"/>
    </source>
</evidence>
<dbReference type="PROSITE" id="PS00086">
    <property type="entry name" value="CYTOCHROME_P450"/>
    <property type="match status" value="1"/>
</dbReference>
<dbReference type="InterPro" id="IPR002401">
    <property type="entry name" value="Cyt_P450_E_grp-I"/>
</dbReference>
<dbReference type="EMBL" id="JANIEX010000934">
    <property type="protein sequence ID" value="KAJ3561941.1"/>
    <property type="molecule type" value="Genomic_DNA"/>
</dbReference>
<dbReference type="InterPro" id="IPR001128">
    <property type="entry name" value="Cyt_P450"/>
</dbReference>
<dbReference type="InterPro" id="IPR050364">
    <property type="entry name" value="Cytochrome_P450_fung"/>
</dbReference>
<dbReference type="GO" id="GO:0020037">
    <property type="term" value="F:heme binding"/>
    <property type="evidence" value="ECO:0007669"/>
    <property type="project" value="InterPro"/>
</dbReference>
<evidence type="ECO:0000256" key="9">
    <source>
        <dbReference type="PIRSR" id="PIRSR602401-1"/>
    </source>
</evidence>
<dbReference type="SUPFAM" id="SSF48264">
    <property type="entry name" value="Cytochrome P450"/>
    <property type="match status" value="1"/>
</dbReference>
<keyword evidence="7 9" id="KW-0408">Iron</keyword>
<evidence type="ECO:0000256" key="1">
    <source>
        <dbReference type="ARBA" id="ARBA00001971"/>
    </source>
</evidence>
<name>A0AAD5VKA7_9AGAR</name>
<organism evidence="12 13">
    <name type="scientific">Leucocoprinus birnbaumii</name>
    <dbReference type="NCBI Taxonomy" id="56174"/>
    <lineage>
        <taxon>Eukaryota</taxon>
        <taxon>Fungi</taxon>
        <taxon>Dikarya</taxon>
        <taxon>Basidiomycota</taxon>
        <taxon>Agaricomycotina</taxon>
        <taxon>Agaricomycetes</taxon>
        <taxon>Agaricomycetidae</taxon>
        <taxon>Agaricales</taxon>
        <taxon>Agaricineae</taxon>
        <taxon>Agaricaceae</taxon>
        <taxon>Leucocoprinus</taxon>
    </lineage>
</organism>
<dbReference type="PRINTS" id="PR00463">
    <property type="entry name" value="EP450I"/>
</dbReference>
<dbReference type="Gene3D" id="1.10.630.10">
    <property type="entry name" value="Cytochrome P450"/>
    <property type="match status" value="1"/>
</dbReference>
<feature type="transmembrane region" description="Helical" evidence="11">
    <location>
        <begin position="138"/>
        <end position="160"/>
    </location>
</feature>
<protein>
    <recommendedName>
        <fullName evidence="14">Cytochrome P450</fullName>
    </recommendedName>
</protein>
<dbReference type="AlphaFoldDB" id="A0AAD5VKA7"/>
<comment type="pathway">
    <text evidence="2">Secondary metabolite biosynthesis.</text>
</comment>
<keyword evidence="13" id="KW-1185">Reference proteome</keyword>
<gene>
    <name evidence="12" type="ORF">NP233_g9885</name>
</gene>
<dbReference type="PANTHER" id="PTHR46300:SF7">
    <property type="entry name" value="P450, PUTATIVE (EUROFUNG)-RELATED"/>
    <property type="match status" value="1"/>
</dbReference>
<evidence type="ECO:0000256" key="10">
    <source>
        <dbReference type="RuleBase" id="RU000461"/>
    </source>
</evidence>